<dbReference type="SUPFAM" id="SSF57850">
    <property type="entry name" value="RING/U-box"/>
    <property type="match status" value="2"/>
</dbReference>
<dbReference type="PANTHER" id="PTHR15898">
    <property type="entry name" value="BIFUNCTIONAL APOPTOSIS REGULATOR"/>
    <property type="match status" value="1"/>
</dbReference>
<evidence type="ECO:0000259" key="6">
    <source>
        <dbReference type="PROSITE" id="PS50089"/>
    </source>
</evidence>
<dbReference type="Pfam" id="PF00569">
    <property type="entry name" value="ZZ"/>
    <property type="match status" value="1"/>
</dbReference>
<organism evidence="8 10">
    <name type="scientific">Ilex paraguariensis</name>
    <name type="common">yerba mate</name>
    <dbReference type="NCBI Taxonomy" id="185542"/>
    <lineage>
        <taxon>Eukaryota</taxon>
        <taxon>Viridiplantae</taxon>
        <taxon>Streptophyta</taxon>
        <taxon>Embryophyta</taxon>
        <taxon>Tracheophyta</taxon>
        <taxon>Spermatophyta</taxon>
        <taxon>Magnoliopsida</taxon>
        <taxon>eudicotyledons</taxon>
        <taxon>Gunneridae</taxon>
        <taxon>Pentapetalae</taxon>
        <taxon>asterids</taxon>
        <taxon>campanulids</taxon>
        <taxon>Aquifoliales</taxon>
        <taxon>Aquifoliaceae</taxon>
        <taxon>Ilex</taxon>
    </lineage>
</organism>
<gene>
    <name evidence="9" type="ORF">ILEXP_LOCUS44050</name>
    <name evidence="8" type="ORF">ILEXP_LOCUS9124</name>
</gene>
<dbReference type="GO" id="GO:0008270">
    <property type="term" value="F:zinc ion binding"/>
    <property type="evidence" value="ECO:0007669"/>
    <property type="project" value="UniProtKB-KW"/>
</dbReference>
<evidence type="ECO:0000256" key="4">
    <source>
        <dbReference type="PROSITE-ProRule" id="PRU00228"/>
    </source>
</evidence>
<evidence type="ECO:0000256" key="3">
    <source>
        <dbReference type="ARBA" id="ARBA00022833"/>
    </source>
</evidence>
<dbReference type="Proteomes" id="UP001642360">
    <property type="component" value="Unassembled WGS sequence"/>
</dbReference>
<name>A0ABC8R9V5_9AQUA</name>
<protein>
    <recommendedName>
        <fullName evidence="11">E3 ubiquitin-protein ligase PRT1</fullName>
    </recommendedName>
</protein>
<accession>A0ABC8R9V5</accession>
<dbReference type="PROSITE" id="PS50135">
    <property type="entry name" value="ZF_ZZ_2"/>
    <property type="match status" value="1"/>
</dbReference>
<dbReference type="Gene3D" id="3.30.40.10">
    <property type="entry name" value="Zinc/RING finger domain, C3HC4 (zinc finger)"/>
    <property type="match status" value="1"/>
</dbReference>
<feature type="compositionally biased region" description="Acidic residues" evidence="5">
    <location>
        <begin position="312"/>
        <end position="325"/>
    </location>
</feature>
<dbReference type="AlphaFoldDB" id="A0ABC8R9V5"/>
<evidence type="ECO:0000256" key="5">
    <source>
        <dbReference type="SAM" id="MobiDB-lite"/>
    </source>
</evidence>
<dbReference type="Gene3D" id="3.30.60.90">
    <property type="match status" value="1"/>
</dbReference>
<dbReference type="InterPro" id="IPR013083">
    <property type="entry name" value="Znf_RING/FYVE/PHD"/>
</dbReference>
<dbReference type="PANTHER" id="PTHR15898:SF13">
    <property type="entry name" value="BIFUNCTIONAL APOPTOSIS REGULATOR"/>
    <property type="match status" value="1"/>
</dbReference>
<evidence type="ECO:0000313" key="10">
    <source>
        <dbReference type="Proteomes" id="UP001642360"/>
    </source>
</evidence>
<dbReference type="EMBL" id="CAUOFW020001147">
    <property type="protein sequence ID" value="CAK9141532.1"/>
    <property type="molecule type" value="Genomic_DNA"/>
</dbReference>
<feature type="region of interest" description="Disordered" evidence="5">
    <location>
        <begin position="309"/>
        <end position="350"/>
    </location>
</feature>
<dbReference type="PROSITE" id="PS00518">
    <property type="entry name" value="ZF_RING_1"/>
    <property type="match status" value="1"/>
</dbReference>
<dbReference type="FunFam" id="3.30.60.90:FF:000014">
    <property type="entry name" value="E3 ubiquitin-protein ligase PRT1"/>
    <property type="match status" value="1"/>
</dbReference>
<keyword evidence="1" id="KW-0479">Metal-binding</keyword>
<keyword evidence="2 4" id="KW-0863">Zinc-finger</keyword>
<dbReference type="SMART" id="SM00184">
    <property type="entry name" value="RING"/>
    <property type="match status" value="1"/>
</dbReference>
<evidence type="ECO:0008006" key="11">
    <source>
        <dbReference type="Google" id="ProtNLM"/>
    </source>
</evidence>
<proteinExistence type="predicted"/>
<dbReference type="InterPro" id="IPR000433">
    <property type="entry name" value="Znf_ZZ"/>
</dbReference>
<evidence type="ECO:0000256" key="1">
    <source>
        <dbReference type="ARBA" id="ARBA00022723"/>
    </source>
</evidence>
<reference evidence="8 10" key="1">
    <citation type="submission" date="2024-02" db="EMBL/GenBank/DDBJ databases">
        <authorList>
            <person name="Vignale AGUSTIN F."/>
            <person name="Sosa J E."/>
            <person name="Modenutti C."/>
        </authorList>
    </citation>
    <scope>NUCLEOTIDE SEQUENCE [LARGE SCALE GENOMIC DNA]</scope>
</reference>
<comment type="caution">
    <text evidence="8">The sequence shown here is derived from an EMBL/GenBank/DDBJ whole genome shotgun (WGS) entry which is preliminary data.</text>
</comment>
<feature type="domain" description="RING-type" evidence="6">
    <location>
        <begin position="121"/>
        <end position="158"/>
    </location>
</feature>
<evidence type="ECO:0000313" key="8">
    <source>
        <dbReference type="EMBL" id="CAK9141532.1"/>
    </source>
</evidence>
<dbReference type="InterPro" id="IPR043145">
    <property type="entry name" value="Znf_ZZ_sf"/>
</dbReference>
<dbReference type="EMBL" id="CAUOFW020006333">
    <property type="protein sequence ID" value="CAK9174317.1"/>
    <property type="molecule type" value="Genomic_DNA"/>
</dbReference>
<keyword evidence="10" id="KW-1185">Reference proteome</keyword>
<keyword evidence="3" id="KW-0862">Zinc</keyword>
<dbReference type="InterPro" id="IPR001841">
    <property type="entry name" value="Znf_RING"/>
</dbReference>
<dbReference type="InterPro" id="IPR017907">
    <property type="entry name" value="Znf_RING_CS"/>
</dbReference>
<evidence type="ECO:0000313" key="9">
    <source>
        <dbReference type="EMBL" id="CAK9174317.1"/>
    </source>
</evidence>
<evidence type="ECO:0000259" key="7">
    <source>
        <dbReference type="PROSITE" id="PS50135"/>
    </source>
</evidence>
<dbReference type="SMART" id="SM00291">
    <property type="entry name" value="ZnF_ZZ"/>
    <property type="match status" value="1"/>
</dbReference>
<dbReference type="PROSITE" id="PS50089">
    <property type="entry name" value="ZF_RING_2"/>
    <property type="match status" value="1"/>
</dbReference>
<feature type="domain" description="ZZ-type" evidence="7">
    <location>
        <begin position="237"/>
        <end position="301"/>
    </location>
</feature>
<sequence length="388" mass="42561">MSFCFIFNVPEEEKKSGSFSPQFDDYLSASSFGTELDNKDASSPHSTTSLHERWHLEYGSCEGKTSLIKSSSEINRPDKENTTTTSSYQAMGDVVGQEISMPGDKIAHGTCQRVFITDLLCALCKQLLCRPVVLNCGHVYCEACIINPGNKACSCHLCPSVHPNGFPNVCLVLKHFLEEQFPEEYASRKETVLTMTDCQQGSPSTCSVRAQQEAATHESLPRNIYSSWWSGQGPKVHPGVGCDYCGMCPIIGERYKCMDCLEKIGFDLCEGCYNSSSKLPGRFNQQHKPDHKFVVVQPNLEGTLILLGPEHSEEDGSNDSEDQEDVSPAPNSSDDAPRDLEEGAAPHIPSCNTLEEDQEALVVLEHNGGNWKAGYCVLFGGIVASQLL</sequence>
<evidence type="ECO:0000256" key="2">
    <source>
        <dbReference type="ARBA" id="ARBA00022771"/>
    </source>
</evidence>